<dbReference type="OrthoDB" id="406203at2759"/>
<dbReference type="EMBL" id="CAMXCT030002638">
    <property type="protein sequence ID" value="CAL4786791.1"/>
    <property type="molecule type" value="Genomic_DNA"/>
</dbReference>
<organism evidence="2">
    <name type="scientific">Cladocopium goreaui</name>
    <dbReference type="NCBI Taxonomy" id="2562237"/>
    <lineage>
        <taxon>Eukaryota</taxon>
        <taxon>Sar</taxon>
        <taxon>Alveolata</taxon>
        <taxon>Dinophyceae</taxon>
        <taxon>Suessiales</taxon>
        <taxon>Symbiodiniaceae</taxon>
        <taxon>Cladocopium</taxon>
    </lineage>
</organism>
<evidence type="ECO:0000313" key="2">
    <source>
        <dbReference type="EMBL" id="CAI3999479.1"/>
    </source>
</evidence>
<comment type="caution">
    <text evidence="2">The sequence shown here is derived from an EMBL/GenBank/DDBJ whole genome shotgun (WGS) entry which is preliminary data.</text>
</comment>
<evidence type="ECO:0000313" key="3">
    <source>
        <dbReference type="EMBL" id="CAL4786791.1"/>
    </source>
</evidence>
<feature type="non-terminal residue" evidence="2">
    <location>
        <position position="253"/>
    </location>
</feature>
<feature type="compositionally biased region" description="Polar residues" evidence="1">
    <location>
        <begin position="108"/>
        <end position="121"/>
    </location>
</feature>
<dbReference type="EMBL" id="CAMXCT020002638">
    <property type="protein sequence ID" value="CAL1152854.1"/>
    <property type="molecule type" value="Genomic_DNA"/>
</dbReference>
<keyword evidence="4" id="KW-1185">Reference proteome</keyword>
<name>A0A9P1CWB7_9DINO</name>
<reference evidence="2" key="1">
    <citation type="submission" date="2022-10" db="EMBL/GenBank/DDBJ databases">
        <authorList>
            <person name="Chen Y."/>
            <person name="Dougan E. K."/>
            <person name="Chan C."/>
            <person name="Rhodes N."/>
            <person name="Thang M."/>
        </authorList>
    </citation>
    <scope>NUCLEOTIDE SEQUENCE</scope>
</reference>
<dbReference type="AlphaFoldDB" id="A0A9P1CWB7"/>
<sequence length="253" mass="27924">MIAQPTPIRIAELIGKEVGFVAIPDVRDAVPQKVLPSVGSVMHELGTCKPCAWFWKQQGCKNGRECLHCHLCSSTEVRHRKKQRALAKRISFRPPPGLSICSEPDSPGSMNTEQSSRSSLGSPDPLDLMDPMPLPERTVLLKSLHAMGPNRRRDGSFERGEGYKEKGEPIGEVRDEFIAVLRRALRRVPVILSPILSLPGEFAPLVAAPVPRVVEGLLPGDAPKEMLWLWDRTGTRAAKSDLSADLMELMVEQ</sequence>
<proteinExistence type="predicted"/>
<dbReference type="Proteomes" id="UP001152797">
    <property type="component" value="Unassembled WGS sequence"/>
</dbReference>
<feature type="region of interest" description="Disordered" evidence="1">
    <location>
        <begin position="92"/>
        <end position="132"/>
    </location>
</feature>
<reference evidence="3 4" key="2">
    <citation type="submission" date="2024-05" db="EMBL/GenBank/DDBJ databases">
        <authorList>
            <person name="Chen Y."/>
            <person name="Shah S."/>
            <person name="Dougan E. K."/>
            <person name="Thang M."/>
            <person name="Chan C."/>
        </authorList>
    </citation>
    <scope>NUCLEOTIDE SEQUENCE [LARGE SCALE GENOMIC DNA]</scope>
</reference>
<accession>A0A9P1CWB7</accession>
<gene>
    <name evidence="2" type="ORF">C1SCF055_LOCUS25672</name>
</gene>
<evidence type="ECO:0000256" key="1">
    <source>
        <dbReference type="SAM" id="MobiDB-lite"/>
    </source>
</evidence>
<protein>
    <submittedName>
        <fullName evidence="3">C3H1-type domain-containing protein</fullName>
    </submittedName>
</protein>
<evidence type="ECO:0000313" key="4">
    <source>
        <dbReference type="Proteomes" id="UP001152797"/>
    </source>
</evidence>
<dbReference type="EMBL" id="CAMXCT010002638">
    <property type="protein sequence ID" value="CAI3999479.1"/>
    <property type="molecule type" value="Genomic_DNA"/>
</dbReference>